<dbReference type="AlphaFoldDB" id="A0A8J3NIH0"/>
<evidence type="ECO:0000313" key="1">
    <source>
        <dbReference type="EMBL" id="GIF80351.1"/>
    </source>
</evidence>
<sequence length="149" mass="16502">MSDHPTDDWTPPQRPACTCPEHVDELHELVVPSVPPHHLPPMTVRELRDTGDFSVKPLPEGERRWTVHDDAGDVTGVDVFHWVLWAGDAARCFYDDDAELALDDSLRARGGIAQVAWMDREVVYIGAPTMCADGVLAAAARALLDPRVR</sequence>
<name>A0A8J3NIH0_9ACTN</name>
<comment type="caution">
    <text evidence="1">The sequence shown here is derived from an EMBL/GenBank/DDBJ whole genome shotgun (WGS) entry which is preliminary data.</text>
</comment>
<accession>A0A8J3NIH0</accession>
<evidence type="ECO:0000313" key="2">
    <source>
        <dbReference type="Proteomes" id="UP000601223"/>
    </source>
</evidence>
<dbReference type="RefSeq" id="WP_203743808.1">
    <property type="nucleotide sequence ID" value="NZ_BONF01000009.1"/>
</dbReference>
<protein>
    <submittedName>
        <fullName evidence="1">Uncharacterized protein</fullName>
    </submittedName>
</protein>
<reference evidence="1 2" key="1">
    <citation type="submission" date="2021-01" db="EMBL/GenBank/DDBJ databases">
        <title>Whole genome shotgun sequence of Catellatospora bangladeshensis NBRC 107357.</title>
        <authorList>
            <person name="Komaki H."/>
            <person name="Tamura T."/>
        </authorList>
    </citation>
    <scope>NUCLEOTIDE SEQUENCE [LARGE SCALE GENOMIC DNA]</scope>
    <source>
        <strain evidence="1 2">NBRC 107357</strain>
    </source>
</reference>
<dbReference type="EMBL" id="BONF01000009">
    <property type="protein sequence ID" value="GIF80351.1"/>
    <property type="molecule type" value="Genomic_DNA"/>
</dbReference>
<gene>
    <name evidence="1" type="ORF">Cba03nite_17000</name>
</gene>
<organism evidence="1 2">
    <name type="scientific">Catellatospora bangladeshensis</name>
    <dbReference type="NCBI Taxonomy" id="310355"/>
    <lineage>
        <taxon>Bacteria</taxon>
        <taxon>Bacillati</taxon>
        <taxon>Actinomycetota</taxon>
        <taxon>Actinomycetes</taxon>
        <taxon>Micromonosporales</taxon>
        <taxon>Micromonosporaceae</taxon>
        <taxon>Catellatospora</taxon>
    </lineage>
</organism>
<keyword evidence="2" id="KW-1185">Reference proteome</keyword>
<proteinExistence type="predicted"/>
<dbReference type="Proteomes" id="UP000601223">
    <property type="component" value="Unassembled WGS sequence"/>
</dbReference>